<feature type="compositionally biased region" description="Basic and acidic residues" evidence="1">
    <location>
        <begin position="41"/>
        <end position="57"/>
    </location>
</feature>
<evidence type="ECO:0000313" key="3">
    <source>
        <dbReference type="EMBL" id="MBW7475022.1"/>
    </source>
</evidence>
<dbReference type="Proteomes" id="UP000812277">
    <property type="component" value="Unassembled WGS sequence"/>
</dbReference>
<dbReference type="RefSeq" id="WP_219872265.1">
    <property type="nucleotide sequence ID" value="NZ_JAHZIJ010000005.1"/>
</dbReference>
<keyword evidence="2" id="KW-1133">Transmembrane helix</keyword>
<organism evidence="3 4">
    <name type="scientific">Paenibacillus oenotherae</name>
    <dbReference type="NCBI Taxonomy" id="1435645"/>
    <lineage>
        <taxon>Bacteria</taxon>
        <taxon>Bacillati</taxon>
        <taxon>Bacillota</taxon>
        <taxon>Bacilli</taxon>
        <taxon>Bacillales</taxon>
        <taxon>Paenibacillaceae</taxon>
        <taxon>Paenibacillus</taxon>
    </lineage>
</organism>
<gene>
    <name evidence="3" type="ORF">K0T92_09715</name>
</gene>
<name>A0ABS7D508_9BACL</name>
<feature type="transmembrane region" description="Helical" evidence="2">
    <location>
        <begin position="66"/>
        <end position="95"/>
    </location>
</feature>
<keyword evidence="3" id="KW-0240">DNA-directed RNA polymerase</keyword>
<dbReference type="EMBL" id="JAHZIJ010000005">
    <property type="protein sequence ID" value="MBW7475022.1"/>
    <property type="molecule type" value="Genomic_DNA"/>
</dbReference>
<sequence length="119" mass="13603">METKKETAAGIEGVSHAERSRLMGDASRDNQSSGEPQVSRLESRNREREQEENWDGRSERPLVLRILLWMLLKSIVPILCILILLIGLYIGFVIVGDKPGSDAFKWSTWKHMYDLVFAD</sequence>
<evidence type="ECO:0000256" key="1">
    <source>
        <dbReference type="SAM" id="MobiDB-lite"/>
    </source>
</evidence>
<feature type="compositionally biased region" description="Basic and acidic residues" evidence="1">
    <location>
        <begin position="15"/>
        <end position="28"/>
    </location>
</feature>
<reference evidence="3 4" key="1">
    <citation type="submission" date="2021-07" db="EMBL/GenBank/DDBJ databases">
        <title>Paenibacillus radiodurans sp. nov., isolated from the southeastern edge of Tengger Desert.</title>
        <authorList>
            <person name="Zhang G."/>
        </authorList>
    </citation>
    <scope>NUCLEOTIDE SEQUENCE [LARGE SCALE GENOMIC DNA]</scope>
    <source>
        <strain evidence="3 4">DT7-4</strain>
    </source>
</reference>
<feature type="region of interest" description="Disordered" evidence="1">
    <location>
        <begin position="1"/>
        <end position="57"/>
    </location>
</feature>
<keyword evidence="3" id="KW-0804">Transcription</keyword>
<keyword evidence="4" id="KW-1185">Reference proteome</keyword>
<keyword evidence="2" id="KW-0812">Transmembrane</keyword>
<evidence type="ECO:0000256" key="2">
    <source>
        <dbReference type="SAM" id="Phobius"/>
    </source>
</evidence>
<dbReference type="Pfam" id="PF11772">
    <property type="entry name" value="EpuA"/>
    <property type="match status" value="1"/>
</dbReference>
<evidence type="ECO:0000313" key="4">
    <source>
        <dbReference type="Proteomes" id="UP000812277"/>
    </source>
</evidence>
<proteinExistence type="predicted"/>
<keyword evidence="2" id="KW-0472">Membrane</keyword>
<accession>A0ABS7D508</accession>
<comment type="caution">
    <text evidence="3">The sequence shown here is derived from an EMBL/GenBank/DDBJ whole genome shotgun (WGS) entry which is preliminary data.</text>
</comment>
<protein>
    <submittedName>
        <fullName evidence="3">DNA-directed RNA polymerase subunit beta</fullName>
    </submittedName>
</protein>
<dbReference type="GO" id="GO:0000428">
    <property type="term" value="C:DNA-directed RNA polymerase complex"/>
    <property type="evidence" value="ECO:0007669"/>
    <property type="project" value="UniProtKB-KW"/>
</dbReference>
<dbReference type="InterPro" id="IPR024596">
    <property type="entry name" value="RNApol_su_b/EpuA"/>
</dbReference>